<proteinExistence type="predicted"/>
<dbReference type="Proteomes" id="UP001157109">
    <property type="component" value="Unassembled WGS sequence"/>
</dbReference>
<dbReference type="Gene3D" id="3.30.1330.100">
    <property type="entry name" value="CofE-like"/>
    <property type="match status" value="1"/>
</dbReference>
<sequence length="366" mass="37646">MVAERATPGGTTRVVEALAGPVMAAAGIDASNTGARESYLLLPADPDAAAARLLADLRRLGAPVRLGLLVSDTAGRPWRVGQTDFALGAAGLAVLDDRRGQVDADGRPIAVTARAVADELAAAADLVKGKAWQVPAAVLRDLPAEVTDPSPGAPDPCDPPRVNPVPGARSLVRTGPGDWFALGHVEAVRAALGVAPGSPESEAVGLVPVHDEPAEARLTRVARLATHAVPGATWALVEAAPPTDSPADPPAEPTARQSAIQVSADTPSISADCSPASRWQPGPTTCTPWRRLHRTSTRRGSPCTRSPPLTRRKDLAFGHDQSALSSTVGSPAPPLAPADLRWPGHEGKPCPPRAVDSPAHPPPLVP</sequence>
<feature type="compositionally biased region" description="Polar residues" evidence="1">
    <location>
        <begin position="256"/>
        <end position="271"/>
    </location>
</feature>
<reference evidence="4" key="1">
    <citation type="journal article" date="2019" name="Int. J. Syst. Evol. Microbiol.">
        <title>The Global Catalogue of Microorganisms (GCM) 10K type strain sequencing project: providing services to taxonomists for standard genome sequencing and annotation.</title>
        <authorList>
            <consortium name="The Broad Institute Genomics Platform"/>
            <consortium name="The Broad Institute Genome Sequencing Center for Infectious Disease"/>
            <person name="Wu L."/>
            <person name="Ma J."/>
        </authorList>
    </citation>
    <scope>NUCLEOTIDE SEQUENCE [LARGE SCALE GENOMIC DNA]</scope>
    <source>
        <strain evidence="4">NBRC 105830</strain>
    </source>
</reference>
<feature type="compositionally biased region" description="Pro residues" evidence="1">
    <location>
        <begin position="243"/>
        <end position="252"/>
    </location>
</feature>
<evidence type="ECO:0000313" key="3">
    <source>
        <dbReference type="EMBL" id="GMA18527.1"/>
    </source>
</evidence>
<feature type="region of interest" description="Disordered" evidence="1">
    <location>
        <begin position="239"/>
        <end position="366"/>
    </location>
</feature>
<evidence type="ECO:0000256" key="1">
    <source>
        <dbReference type="SAM" id="MobiDB-lite"/>
    </source>
</evidence>
<accession>A0ABQ6HKK4</accession>
<name>A0ABQ6HKK4_9MICO</name>
<keyword evidence="4" id="KW-1185">Reference proteome</keyword>
<dbReference type="PANTHER" id="PTHR47917">
    <property type="match status" value="1"/>
</dbReference>
<evidence type="ECO:0000259" key="2">
    <source>
        <dbReference type="Pfam" id="PF01996"/>
    </source>
</evidence>
<dbReference type="InterPro" id="IPR002847">
    <property type="entry name" value="F420-0_gamma-glut_ligase-dom"/>
</dbReference>
<dbReference type="EMBL" id="BSUJ01000001">
    <property type="protein sequence ID" value="GMA18527.1"/>
    <property type="molecule type" value="Genomic_DNA"/>
</dbReference>
<comment type="caution">
    <text evidence="3">The sequence shown here is derived from an EMBL/GenBank/DDBJ whole genome shotgun (WGS) entry which is preliminary data.</text>
</comment>
<evidence type="ECO:0000313" key="4">
    <source>
        <dbReference type="Proteomes" id="UP001157109"/>
    </source>
</evidence>
<organism evidence="3 4">
    <name type="scientific">Arsenicicoccus piscis</name>
    <dbReference type="NCBI Taxonomy" id="673954"/>
    <lineage>
        <taxon>Bacteria</taxon>
        <taxon>Bacillati</taxon>
        <taxon>Actinomycetota</taxon>
        <taxon>Actinomycetes</taxon>
        <taxon>Micrococcales</taxon>
        <taxon>Intrasporangiaceae</taxon>
        <taxon>Arsenicicoccus</taxon>
    </lineage>
</organism>
<dbReference type="Pfam" id="PF01996">
    <property type="entry name" value="F420_ligase"/>
    <property type="match status" value="1"/>
</dbReference>
<protein>
    <recommendedName>
        <fullName evidence="2">Coenzyme F420:L-glutamate ligase-like domain-containing protein</fullName>
    </recommendedName>
</protein>
<gene>
    <name evidence="3" type="ORF">GCM10025862_05480</name>
</gene>
<dbReference type="PANTHER" id="PTHR47917:SF1">
    <property type="entry name" value="COENZYME F420:L-GLUTAMATE LIGASE"/>
    <property type="match status" value="1"/>
</dbReference>
<feature type="domain" description="Coenzyme F420:L-glutamate ligase-like" evidence="2">
    <location>
        <begin position="17"/>
        <end position="141"/>
    </location>
</feature>
<dbReference type="SUPFAM" id="SSF144010">
    <property type="entry name" value="CofE-like"/>
    <property type="match status" value="1"/>
</dbReference>